<name>A0AA39XDQ6_9PEZI</name>
<accession>A0AA39XDQ6</accession>
<evidence type="ECO:0000313" key="2">
    <source>
        <dbReference type="Proteomes" id="UP001175000"/>
    </source>
</evidence>
<keyword evidence="2" id="KW-1185">Reference proteome</keyword>
<dbReference type="AlphaFoldDB" id="A0AA39XDQ6"/>
<dbReference type="EMBL" id="JAULSU010000001">
    <property type="protein sequence ID" value="KAK0632071.1"/>
    <property type="molecule type" value="Genomic_DNA"/>
</dbReference>
<protein>
    <submittedName>
        <fullName evidence="1">Uncharacterized protein</fullName>
    </submittedName>
</protein>
<evidence type="ECO:0000313" key="1">
    <source>
        <dbReference type="EMBL" id="KAK0632071.1"/>
    </source>
</evidence>
<dbReference type="Proteomes" id="UP001175000">
    <property type="component" value="Unassembled WGS sequence"/>
</dbReference>
<proteinExistence type="predicted"/>
<comment type="caution">
    <text evidence="1">The sequence shown here is derived from an EMBL/GenBank/DDBJ whole genome shotgun (WGS) entry which is preliminary data.</text>
</comment>
<reference evidence="1" key="1">
    <citation type="submission" date="2023-06" db="EMBL/GenBank/DDBJ databases">
        <title>Genome-scale phylogeny and comparative genomics of the fungal order Sordariales.</title>
        <authorList>
            <consortium name="Lawrence Berkeley National Laboratory"/>
            <person name="Hensen N."/>
            <person name="Bonometti L."/>
            <person name="Westerberg I."/>
            <person name="Brannstrom I.O."/>
            <person name="Guillou S."/>
            <person name="Cros-Aarteil S."/>
            <person name="Calhoun S."/>
            <person name="Haridas S."/>
            <person name="Kuo A."/>
            <person name="Mondo S."/>
            <person name="Pangilinan J."/>
            <person name="Riley R."/>
            <person name="Labutti K."/>
            <person name="Andreopoulos B."/>
            <person name="Lipzen A."/>
            <person name="Chen C."/>
            <person name="Yanf M."/>
            <person name="Daum C."/>
            <person name="Ng V."/>
            <person name="Clum A."/>
            <person name="Steindorff A."/>
            <person name="Ohm R."/>
            <person name="Martin F."/>
            <person name="Silar P."/>
            <person name="Natvig D."/>
            <person name="Lalanne C."/>
            <person name="Gautier V."/>
            <person name="Ament-Velasquez S.L."/>
            <person name="Kruys A."/>
            <person name="Hutchinson M.I."/>
            <person name="Powell A.J."/>
            <person name="Barry K."/>
            <person name="Miller A.N."/>
            <person name="Grigoriev I.V."/>
            <person name="Debuchy R."/>
            <person name="Gladieux P."/>
            <person name="Thoren M.H."/>
            <person name="Johannesson H."/>
        </authorList>
    </citation>
    <scope>NUCLEOTIDE SEQUENCE</scope>
    <source>
        <strain evidence="1">CBS 606.72</strain>
    </source>
</reference>
<organism evidence="1 2">
    <name type="scientific">Immersiella caudata</name>
    <dbReference type="NCBI Taxonomy" id="314043"/>
    <lineage>
        <taxon>Eukaryota</taxon>
        <taxon>Fungi</taxon>
        <taxon>Dikarya</taxon>
        <taxon>Ascomycota</taxon>
        <taxon>Pezizomycotina</taxon>
        <taxon>Sordariomycetes</taxon>
        <taxon>Sordariomycetidae</taxon>
        <taxon>Sordariales</taxon>
        <taxon>Lasiosphaeriaceae</taxon>
        <taxon>Immersiella</taxon>
    </lineage>
</organism>
<sequence length="134" mass="14826">MQTSQNLHRNTHRICPLQFHFSSPNTMPRNFSLSPDSSHMPLKMPPSFSHNSLGAPYSATCPSLSTRIRSKSAIVDSRCAITMSVESVNSSRILRWIRPSVCISTADVASSRTITRGRLTMARASGRCQLLTSF</sequence>
<gene>
    <name evidence="1" type="ORF">B0T14DRAFT_20522</name>
</gene>